<dbReference type="Proteomes" id="UP001212152">
    <property type="component" value="Unassembled WGS sequence"/>
</dbReference>
<evidence type="ECO:0000313" key="2">
    <source>
        <dbReference type="EMBL" id="KAJ3179106.1"/>
    </source>
</evidence>
<feature type="domain" description="UspA" evidence="1">
    <location>
        <begin position="10"/>
        <end position="161"/>
    </location>
</feature>
<dbReference type="AlphaFoldDB" id="A0AAD5TMN3"/>
<dbReference type="PANTHER" id="PTHR31964:SF113">
    <property type="entry name" value="USPA DOMAIN-CONTAINING PROTEIN"/>
    <property type="match status" value="1"/>
</dbReference>
<evidence type="ECO:0000259" key="1">
    <source>
        <dbReference type="Pfam" id="PF00582"/>
    </source>
</evidence>
<dbReference type="InterPro" id="IPR006016">
    <property type="entry name" value="UspA"/>
</dbReference>
<keyword evidence="3" id="KW-1185">Reference proteome</keyword>
<sequence>MSAPLPSPGNRTVLIGIDSITKHGLQSSAVLGWALRQFLVPGDSLLIVHASKSLDASSAGHTNVTAMSPDLLRQLERDVEDTVKGMLRGAWGENKVESAKVKAQVVKGDPRETIKSLAASENVTAVIVGRRGSVGAVKRVLLGSVSDFLAKEIQATLIIVKGD</sequence>
<evidence type="ECO:0000313" key="3">
    <source>
        <dbReference type="Proteomes" id="UP001212152"/>
    </source>
</evidence>
<dbReference type="InterPro" id="IPR014729">
    <property type="entry name" value="Rossmann-like_a/b/a_fold"/>
</dbReference>
<proteinExistence type="predicted"/>
<organism evidence="2 3">
    <name type="scientific">Geranomyces variabilis</name>
    <dbReference type="NCBI Taxonomy" id="109894"/>
    <lineage>
        <taxon>Eukaryota</taxon>
        <taxon>Fungi</taxon>
        <taxon>Fungi incertae sedis</taxon>
        <taxon>Chytridiomycota</taxon>
        <taxon>Chytridiomycota incertae sedis</taxon>
        <taxon>Chytridiomycetes</taxon>
        <taxon>Spizellomycetales</taxon>
        <taxon>Powellomycetaceae</taxon>
        <taxon>Geranomyces</taxon>
    </lineage>
</organism>
<name>A0AAD5TMN3_9FUNG</name>
<dbReference type="SUPFAM" id="SSF52402">
    <property type="entry name" value="Adenine nucleotide alpha hydrolases-like"/>
    <property type="match status" value="1"/>
</dbReference>
<dbReference type="CDD" id="cd23659">
    <property type="entry name" value="USP_At3g01520-like"/>
    <property type="match status" value="1"/>
</dbReference>
<gene>
    <name evidence="2" type="ORF">HDU87_003062</name>
</gene>
<dbReference type="Gene3D" id="3.40.50.620">
    <property type="entry name" value="HUPs"/>
    <property type="match status" value="1"/>
</dbReference>
<dbReference type="Pfam" id="PF00582">
    <property type="entry name" value="Usp"/>
    <property type="match status" value="1"/>
</dbReference>
<reference evidence="2" key="1">
    <citation type="submission" date="2020-05" db="EMBL/GenBank/DDBJ databases">
        <title>Phylogenomic resolution of chytrid fungi.</title>
        <authorList>
            <person name="Stajich J.E."/>
            <person name="Amses K."/>
            <person name="Simmons R."/>
            <person name="Seto K."/>
            <person name="Myers J."/>
            <person name="Bonds A."/>
            <person name="Quandt C.A."/>
            <person name="Barry K."/>
            <person name="Liu P."/>
            <person name="Grigoriev I."/>
            <person name="Longcore J.E."/>
            <person name="James T.Y."/>
        </authorList>
    </citation>
    <scope>NUCLEOTIDE SEQUENCE</scope>
    <source>
        <strain evidence="2">JEL0379</strain>
    </source>
</reference>
<dbReference type="PANTHER" id="PTHR31964">
    <property type="entry name" value="ADENINE NUCLEOTIDE ALPHA HYDROLASES-LIKE SUPERFAMILY PROTEIN"/>
    <property type="match status" value="1"/>
</dbReference>
<protein>
    <recommendedName>
        <fullName evidence="1">UspA domain-containing protein</fullName>
    </recommendedName>
</protein>
<accession>A0AAD5TMN3</accession>
<comment type="caution">
    <text evidence="2">The sequence shown here is derived from an EMBL/GenBank/DDBJ whole genome shotgun (WGS) entry which is preliminary data.</text>
</comment>
<dbReference type="EMBL" id="JADGJQ010000022">
    <property type="protein sequence ID" value="KAJ3179106.1"/>
    <property type="molecule type" value="Genomic_DNA"/>
</dbReference>